<dbReference type="Proteomes" id="UP000030121">
    <property type="component" value="Unassembled WGS sequence"/>
</dbReference>
<name>A0A0A2M874_9FLAO</name>
<evidence type="ECO:0000256" key="1">
    <source>
        <dbReference type="SAM" id="SignalP"/>
    </source>
</evidence>
<dbReference type="RefSeq" id="WP_026979490.1">
    <property type="nucleotide sequence ID" value="NZ_AUCZ01000003.1"/>
</dbReference>
<sequence>MTKNYGKIFLILFASGLLASCSATNLLTLSVTEPAPVHLESKGKAAGILNRSLQAPQNEVIDAIDKILSVEGKDFDKDGAHESILGLQNELTKNNRFSSVKIIDDSTLKSVGLSVFPAPLPWETVEKIATENQVDYLFELSFYDTDTKVDYKTATVEKANVLGIKVPVIEHQATVSTLIKNGWRIYDVRNRNILDEQASNNVTTAVGRGINPVKAVEAVLGRKQNVMQLSNTLGADYALKTLPYKIRVSRDYYVKGTSNFEIGKRRAQTGNWDGAAELWKKELTNKDPEIAGRACYNMAIINEINGNLDAAVNWAAKSYSDYGDKLALRYLNVLKNRQYKQQQLESQIQ</sequence>
<keyword evidence="3" id="KW-1185">Reference proteome</keyword>
<protein>
    <recommendedName>
        <fullName evidence="4">Tetratricopeptide repeat protein</fullName>
    </recommendedName>
</protein>
<reference evidence="2 3" key="1">
    <citation type="submission" date="2013-09" db="EMBL/GenBank/DDBJ databases">
        <authorList>
            <person name="Zeng Z."/>
            <person name="Chen C."/>
        </authorList>
    </citation>
    <scope>NUCLEOTIDE SEQUENCE [LARGE SCALE GENOMIC DNA]</scope>
    <source>
        <strain evidence="2 3">GH29-5</strain>
    </source>
</reference>
<proteinExistence type="predicted"/>
<feature type="signal peptide" evidence="1">
    <location>
        <begin position="1"/>
        <end position="19"/>
    </location>
</feature>
<dbReference type="OrthoDB" id="632318at2"/>
<dbReference type="InterPro" id="IPR045921">
    <property type="entry name" value="DUF6340"/>
</dbReference>
<organism evidence="2 3">
    <name type="scientific">Flavobacterium suncheonense GH29-5 = DSM 17707</name>
    <dbReference type="NCBI Taxonomy" id="1121899"/>
    <lineage>
        <taxon>Bacteria</taxon>
        <taxon>Pseudomonadati</taxon>
        <taxon>Bacteroidota</taxon>
        <taxon>Flavobacteriia</taxon>
        <taxon>Flavobacteriales</taxon>
        <taxon>Flavobacteriaceae</taxon>
        <taxon>Flavobacterium</taxon>
    </lineage>
</organism>
<dbReference type="PROSITE" id="PS51257">
    <property type="entry name" value="PROKAR_LIPOPROTEIN"/>
    <property type="match status" value="1"/>
</dbReference>
<comment type="caution">
    <text evidence="2">The sequence shown here is derived from an EMBL/GenBank/DDBJ whole genome shotgun (WGS) entry which is preliminary data.</text>
</comment>
<evidence type="ECO:0008006" key="4">
    <source>
        <dbReference type="Google" id="ProtNLM"/>
    </source>
</evidence>
<dbReference type="Pfam" id="PF19867">
    <property type="entry name" value="DUF6340"/>
    <property type="match status" value="1"/>
</dbReference>
<evidence type="ECO:0000313" key="3">
    <source>
        <dbReference type="Proteomes" id="UP000030121"/>
    </source>
</evidence>
<gene>
    <name evidence="2" type="ORF">Q764_10685</name>
</gene>
<dbReference type="eggNOG" id="COG0457">
    <property type="taxonomic scope" value="Bacteria"/>
</dbReference>
<dbReference type="STRING" id="1121899.GCA_000430025_00716"/>
<evidence type="ECO:0000313" key="2">
    <source>
        <dbReference type="EMBL" id="KGO88872.1"/>
    </source>
</evidence>
<feature type="chain" id="PRO_5001991045" description="Tetratricopeptide repeat protein" evidence="1">
    <location>
        <begin position="20"/>
        <end position="349"/>
    </location>
</feature>
<dbReference type="EMBL" id="JRLW01000014">
    <property type="protein sequence ID" value="KGO88872.1"/>
    <property type="molecule type" value="Genomic_DNA"/>
</dbReference>
<accession>A0A0A2M874</accession>
<keyword evidence="1" id="KW-0732">Signal</keyword>
<dbReference type="AlphaFoldDB" id="A0A0A2M874"/>